<feature type="compositionally biased region" description="Acidic residues" evidence="1">
    <location>
        <begin position="249"/>
        <end position="260"/>
    </location>
</feature>
<name>A0A8H6I1M2_9AGAR</name>
<dbReference type="Proteomes" id="UP000521943">
    <property type="component" value="Unassembled WGS sequence"/>
</dbReference>
<feature type="region of interest" description="Disordered" evidence="1">
    <location>
        <begin position="241"/>
        <end position="284"/>
    </location>
</feature>
<evidence type="ECO:0000313" key="2">
    <source>
        <dbReference type="EMBL" id="KAF6757120.1"/>
    </source>
</evidence>
<keyword evidence="3" id="KW-1185">Reference proteome</keyword>
<sequence>MALNLSYEDLLAILPALEAQKPYLSTKALEAVECLERAAQVLEEQEWSPEPSLRQRWGIQASSPSPPLQWGSPSMAPSSSPPRPSSRMSIDTVRMELLDDGDMDADFSFGYPMAEKSAFDKSALSLDELVMYVLLSNARLRLKLDAWLSRPHTESNSSSAPVDGVHGAEAEVVVLVEEVGGMVVEVEVGDMVMEAVMVVEEVGGMVVEVEAEAAVVVEVVEEKILVVAVLGVTKDPENRLGQYLQKKEEEEEEEEEESSGDEWRSTPPVPLNPPKRRPPGTPYTVNGGQAILEAQKLNVGATAVLVTLCSTAVRCMVADDNVPPMSADVPTTSCDFSFSEICMANSKHLSATRGRIWALLKLSLALPACARRERFWRLDFNCHSEARAKIYEDMGKEMIRLGFDPIDIGKCKHFYNTGLKAAMMAMSGSSICLRACSGSETLPAGSIYLFIPLACSRIKAQFAALHLNMVDALSTSSSVTPTTHPMLRRSYPISFDIIFPELLLPLSNSHEYTLNCTDIHGSNIFWKLFCFDMAIGSLVQQLHRAQECGEVESDSLLPLFSLHLFFPHCIVNFDQTLSPLGTIRVETKYDLNLKANKKPGYKAKIRASREAFMKKHRGYLQRLEEQGFVQLKRQLNDGKCIKQMKEFTCHIAQICKLAEGTEKCKGKLASWARFKKASCLLHHSNTLAGEEYLKELLLFGRWLNIIDKCKINNLSTWGINPRLMWGRASDEVMDRRWGGEWQDGPDGEVEQAWDGLGLCLVLNFGDYIML</sequence>
<dbReference type="EMBL" id="JACGCI010000023">
    <property type="protein sequence ID" value="KAF6757120.1"/>
    <property type="molecule type" value="Genomic_DNA"/>
</dbReference>
<feature type="region of interest" description="Disordered" evidence="1">
    <location>
        <begin position="52"/>
        <end position="88"/>
    </location>
</feature>
<reference evidence="2 3" key="1">
    <citation type="submission" date="2020-07" db="EMBL/GenBank/DDBJ databases">
        <title>Comparative genomics of pyrophilous fungi reveals a link between fire events and developmental genes.</title>
        <authorList>
            <consortium name="DOE Joint Genome Institute"/>
            <person name="Steindorff A.S."/>
            <person name="Carver A."/>
            <person name="Calhoun S."/>
            <person name="Stillman K."/>
            <person name="Liu H."/>
            <person name="Lipzen A."/>
            <person name="Pangilinan J."/>
            <person name="Labutti K."/>
            <person name="Bruns T.D."/>
            <person name="Grigoriev I.V."/>
        </authorList>
    </citation>
    <scope>NUCLEOTIDE SEQUENCE [LARGE SCALE GENOMIC DNA]</scope>
    <source>
        <strain evidence="2 3">CBS 144469</strain>
    </source>
</reference>
<proteinExistence type="predicted"/>
<protein>
    <submittedName>
        <fullName evidence="2">Uncharacterized protein</fullName>
    </submittedName>
</protein>
<gene>
    <name evidence="2" type="ORF">DFP72DRAFT_846034</name>
</gene>
<evidence type="ECO:0000313" key="3">
    <source>
        <dbReference type="Proteomes" id="UP000521943"/>
    </source>
</evidence>
<comment type="caution">
    <text evidence="2">The sequence shown here is derived from an EMBL/GenBank/DDBJ whole genome shotgun (WGS) entry which is preliminary data.</text>
</comment>
<organism evidence="2 3">
    <name type="scientific">Ephemerocybe angulata</name>
    <dbReference type="NCBI Taxonomy" id="980116"/>
    <lineage>
        <taxon>Eukaryota</taxon>
        <taxon>Fungi</taxon>
        <taxon>Dikarya</taxon>
        <taxon>Basidiomycota</taxon>
        <taxon>Agaricomycotina</taxon>
        <taxon>Agaricomycetes</taxon>
        <taxon>Agaricomycetidae</taxon>
        <taxon>Agaricales</taxon>
        <taxon>Agaricineae</taxon>
        <taxon>Psathyrellaceae</taxon>
        <taxon>Ephemerocybe</taxon>
    </lineage>
</organism>
<dbReference type="AlphaFoldDB" id="A0A8H6I1M2"/>
<accession>A0A8H6I1M2</accession>
<evidence type="ECO:0000256" key="1">
    <source>
        <dbReference type="SAM" id="MobiDB-lite"/>
    </source>
</evidence>